<feature type="compositionally biased region" description="Polar residues" evidence="1">
    <location>
        <begin position="16"/>
        <end position="31"/>
    </location>
</feature>
<name>A0ABN7BDQ3_9HEMI</name>
<organism evidence="2 3">
    <name type="scientific">Nesidiocoris tenuis</name>
    <dbReference type="NCBI Taxonomy" id="355587"/>
    <lineage>
        <taxon>Eukaryota</taxon>
        <taxon>Metazoa</taxon>
        <taxon>Ecdysozoa</taxon>
        <taxon>Arthropoda</taxon>
        <taxon>Hexapoda</taxon>
        <taxon>Insecta</taxon>
        <taxon>Pterygota</taxon>
        <taxon>Neoptera</taxon>
        <taxon>Paraneoptera</taxon>
        <taxon>Hemiptera</taxon>
        <taxon>Heteroptera</taxon>
        <taxon>Panheteroptera</taxon>
        <taxon>Cimicomorpha</taxon>
        <taxon>Miridae</taxon>
        <taxon>Dicyphina</taxon>
        <taxon>Nesidiocoris</taxon>
    </lineage>
</organism>
<reference evidence="2 3" key="1">
    <citation type="submission" date="2023-09" db="EMBL/GenBank/DDBJ databases">
        <title>Nesidiocoris tenuis whole genome shotgun sequence.</title>
        <authorList>
            <person name="Shibata T."/>
            <person name="Shimoda M."/>
            <person name="Kobayashi T."/>
            <person name="Uehara T."/>
        </authorList>
    </citation>
    <scope>NUCLEOTIDE SEQUENCE [LARGE SCALE GENOMIC DNA]</scope>
    <source>
        <strain evidence="2 3">Japan</strain>
    </source>
</reference>
<evidence type="ECO:0000313" key="2">
    <source>
        <dbReference type="EMBL" id="BET02507.1"/>
    </source>
</evidence>
<evidence type="ECO:0000313" key="3">
    <source>
        <dbReference type="Proteomes" id="UP001307889"/>
    </source>
</evidence>
<dbReference type="EMBL" id="AP028922">
    <property type="protein sequence ID" value="BET02507.1"/>
    <property type="molecule type" value="Genomic_DNA"/>
</dbReference>
<proteinExistence type="predicted"/>
<sequence length="67" mass="7403">MTGPVHLETRSRLNPVRSSSTQVARSSTGDSVTHRLSAEDEEASWRAFFNGYPMATTKYSKTTAIPE</sequence>
<protein>
    <submittedName>
        <fullName evidence="2">Uncharacterized protein</fullName>
    </submittedName>
</protein>
<dbReference type="Proteomes" id="UP001307889">
    <property type="component" value="Chromosome 14"/>
</dbReference>
<gene>
    <name evidence="2" type="ORF">NTJ_15325</name>
</gene>
<accession>A0ABN7BDQ3</accession>
<feature type="region of interest" description="Disordered" evidence="1">
    <location>
        <begin position="1"/>
        <end position="37"/>
    </location>
</feature>
<keyword evidence="3" id="KW-1185">Reference proteome</keyword>
<evidence type="ECO:0000256" key="1">
    <source>
        <dbReference type="SAM" id="MobiDB-lite"/>
    </source>
</evidence>